<dbReference type="AlphaFoldDB" id="A0A0E9TZF7"/>
<evidence type="ECO:0000313" key="1">
    <source>
        <dbReference type="EMBL" id="JAH58857.1"/>
    </source>
</evidence>
<organism evidence="1">
    <name type="scientific">Anguilla anguilla</name>
    <name type="common">European freshwater eel</name>
    <name type="synonym">Muraena anguilla</name>
    <dbReference type="NCBI Taxonomy" id="7936"/>
    <lineage>
        <taxon>Eukaryota</taxon>
        <taxon>Metazoa</taxon>
        <taxon>Chordata</taxon>
        <taxon>Craniata</taxon>
        <taxon>Vertebrata</taxon>
        <taxon>Euteleostomi</taxon>
        <taxon>Actinopterygii</taxon>
        <taxon>Neopterygii</taxon>
        <taxon>Teleostei</taxon>
        <taxon>Anguilliformes</taxon>
        <taxon>Anguillidae</taxon>
        <taxon>Anguilla</taxon>
    </lineage>
</organism>
<name>A0A0E9TZF7_ANGAN</name>
<reference evidence="1" key="1">
    <citation type="submission" date="2014-11" db="EMBL/GenBank/DDBJ databases">
        <authorList>
            <person name="Amaro Gonzalez C."/>
        </authorList>
    </citation>
    <scope>NUCLEOTIDE SEQUENCE</scope>
</reference>
<proteinExistence type="predicted"/>
<sequence>MCERKVYKIQYLQNLVVFI</sequence>
<dbReference type="EMBL" id="GBXM01049720">
    <property type="protein sequence ID" value="JAH58857.1"/>
    <property type="molecule type" value="Transcribed_RNA"/>
</dbReference>
<protein>
    <submittedName>
        <fullName evidence="1">Uncharacterized protein</fullName>
    </submittedName>
</protein>
<reference evidence="1" key="2">
    <citation type="journal article" date="2015" name="Fish Shellfish Immunol.">
        <title>Early steps in the European eel (Anguilla anguilla)-Vibrio vulnificus interaction in the gills: Role of the RtxA13 toxin.</title>
        <authorList>
            <person name="Callol A."/>
            <person name="Pajuelo D."/>
            <person name="Ebbesson L."/>
            <person name="Teles M."/>
            <person name="MacKenzie S."/>
            <person name="Amaro C."/>
        </authorList>
    </citation>
    <scope>NUCLEOTIDE SEQUENCE</scope>
</reference>
<accession>A0A0E9TZF7</accession>